<evidence type="ECO:0000256" key="2">
    <source>
        <dbReference type="ARBA" id="ARBA00008352"/>
    </source>
</evidence>
<dbReference type="EMBL" id="BQKY01000003">
    <property type="protein sequence ID" value="GJN88503.1"/>
    <property type="molecule type" value="Genomic_DNA"/>
</dbReference>
<comment type="subcellular location">
    <subcellularLocation>
        <location evidence="1 4">Nucleus</location>
    </subcellularLocation>
</comment>
<evidence type="ECO:0000256" key="1">
    <source>
        <dbReference type="ARBA" id="ARBA00004123"/>
    </source>
</evidence>
<sequence length="223" mass="24386">MASRGGRGGGRGGRGGSGKPQPPIGHLQYQDIIAASKEGTDVLYPNMDMPDTEYPSEREARIAKRYNAMASEMKFTPFWIDAPARASTDIERYSDRFKPKTASAATATAALRNVHSARQYDRDLLPPSVFEAVLEKKLKQKGSTKAIRANTTGLNSILAGDDDQAVEEDEEEEQDEEDMLEEEEEDDEDNDYEADYFDNGEEDDFDNLGGGGGGGDDDGGIMD</sequence>
<evidence type="ECO:0000313" key="6">
    <source>
        <dbReference type="EMBL" id="GJN88503.1"/>
    </source>
</evidence>
<name>A0AAV5GDX1_9BASI</name>
<comment type="subunit">
    <text evidence="4">Component of the RNA polymerase III (Pol III) complex.</text>
</comment>
<dbReference type="PIRSF" id="PIRSF000777">
    <property type="entry name" value="RNA_polIII_C31"/>
    <property type="match status" value="1"/>
</dbReference>
<organism evidence="6 7">
    <name type="scientific">Rhodotorula paludigena</name>
    <dbReference type="NCBI Taxonomy" id="86838"/>
    <lineage>
        <taxon>Eukaryota</taxon>
        <taxon>Fungi</taxon>
        <taxon>Dikarya</taxon>
        <taxon>Basidiomycota</taxon>
        <taxon>Pucciniomycotina</taxon>
        <taxon>Microbotryomycetes</taxon>
        <taxon>Sporidiobolales</taxon>
        <taxon>Sporidiobolaceae</taxon>
        <taxon>Rhodotorula</taxon>
    </lineage>
</organism>
<comment type="caution">
    <text evidence="6">The sequence shown here is derived from an EMBL/GenBank/DDBJ whole genome shotgun (WGS) entry which is preliminary data.</text>
</comment>
<dbReference type="GO" id="GO:0006383">
    <property type="term" value="P:transcription by RNA polymerase III"/>
    <property type="evidence" value="ECO:0007669"/>
    <property type="project" value="UniProtKB-UniRule"/>
</dbReference>
<feature type="compositionally biased region" description="Gly residues" evidence="5">
    <location>
        <begin position="1"/>
        <end position="18"/>
    </location>
</feature>
<feature type="region of interest" description="Disordered" evidence="5">
    <location>
        <begin position="154"/>
        <end position="223"/>
    </location>
</feature>
<evidence type="ECO:0000313" key="7">
    <source>
        <dbReference type="Proteomes" id="UP001342314"/>
    </source>
</evidence>
<feature type="region of interest" description="Disordered" evidence="5">
    <location>
        <begin position="1"/>
        <end position="26"/>
    </location>
</feature>
<feature type="compositionally biased region" description="Acidic residues" evidence="5">
    <location>
        <begin position="160"/>
        <end position="206"/>
    </location>
</feature>
<comment type="similarity">
    <text evidence="2 4">Belongs to the eukaryotic RPC7 RNA polymerase subunit family.</text>
</comment>
<reference evidence="6 7" key="1">
    <citation type="submission" date="2021-12" db="EMBL/GenBank/DDBJ databases">
        <title>High titer production of polyol ester of fatty acids by Rhodotorula paludigena BS15 towards product separation-free biomass refinery.</title>
        <authorList>
            <person name="Mano J."/>
            <person name="Ono H."/>
            <person name="Tanaka T."/>
            <person name="Naito K."/>
            <person name="Sushida H."/>
            <person name="Ike M."/>
            <person name="Tokuyasu K."/>
            <person name="Kitaoka M."/>
        </authorList>
    </citation>
    <scope>NUCLEOTIDE SEQUENCE [LARGE SCALE GENOMIC DNA]</scope>
    <source>
        <strain evidence="6 7">BS15</strain>
    </source>
</reference>
<dbReference type="PANTHER" id="PTHR15367">
    <property type="entry name" value="DNA-DIRECTED RNA POLYMERASE III"/>
    <property type="match status" value="1"/>
</dbReference>
<comment type="function">
    <text evidence="4">DNA-dependent RNA polymerase catalyzes the transcription of DNA into RNA using the four ribonucleoside triphosphates as substrates. Specific peripheric component of RNA polymerase III which synthesizes small RNAs, such as 5S rRNA and tRNAs.</text>
</comment>
<dbReference type="PANTHER" id="PTHR15367:SF2">
    <property type="entry name" value="DNA-DIRECTED RNA POLYMERASE III SUBUNIT"/>
    <property type="match status" value="1"/>
</dbReference>
<dbReference type="Proteomes" id="UP001342314">
    <property type="component" value="Unassembled WGS sequence"/>
</dbReference>
<evidence type="ECO:0000256" key="5">
    <source>
        <dbReference type="SAM" id="MobiDB-lite"/>
    </source>
</evidence>
<gene>
    <name evidence="6" type="ORF">Rhopal_001469-T1</name>
</gene>
<protein>
    <recommendedName>
        <fullName evidence="4">DNA-directed RNA polymerase III subunit</fullName>
    </recommendedName>
</protein>
<dbReference type="AlphaFoldDB" id="A0AAV5GDX1"/>
<proteinExistence type="inferred from homology"/>
<evidence type="ECO:0000256" key="3">
    <source>
        <dbReference type="ARBA" id="ARBA00023242"/>
    </source>
</evidence>
<dbReference type="InterPro" id="IPR024661">
    <property type="entry name" value="RNA_pol_III_Rpc31"/>
</dbReference>
<accession>A0AAV5GDX1</accession>
<keyword evidence="3 4" id="KW-0539">Nucleus</keyword>
<dbReference type="GO" id="GO:0005666">
    <property type="term" value="C:RNA polymerase III complex"/>
    <property type="evidence" value="ECO:0007669"/>
    <property type="project" value="UniProtKB-UniRule"/>
</dbReference>
<evidence type="ECO:0000256" key="4">
    <source>
        <dbReference type="PIRNR" id="PIRNR000777"/>
    </source>
</evidence>
<dbReference type="Pfam" id="PF11705">
    <property type="entry name" value="RNA_pol_3_Rpc31"/>
    <property type="match status" value="1"/>
</dbReference>
<keyword evidence="7" id="KW-1185">Reference proteome</keyword>